<dbReference type="STRING" id="1414854.GQ61_06005"/>
<feature type="compositionally biased region" description="Low complexity" evidence="1">
    <location>
        <begin position="57"/>
        <end position="76"/>
    </location>
</feature>
<dbReference type="Proteomes" id="UP000237351">
    <property type="component" value="Chromosome"/>
</dbReference>
<sequence>MKRGVFIAPWIVLSTSPLYGIDTAHEIAVLKEQVQTLMQRINELEKNQSAPKPQDIKTTAETAKPAAAPAAQPEPKNSGLEIPKAITTSGNDKVQLRISGHVNRAILYGNNGTNSRLTHVDNANSNSRVRFEGLASLSKKLKLGTNFEAGFSPNSSDSIDLGVGSPNPTTFNARKAEAFVEHDNYGKLSVGHGYTASYEIVQSDLSGTYVMTDGATAEFFAGGITFFNVNGSKGPSIGQVFQGMDGLRRDNRLRYDTPQMRGFKLSSSHVQGDMGDIALRYAGEIAKTQIQGGIAFANDRKGSKSNQTSGSISFLHACGLSLTLGAGNRSYKSFANRKRQGFMGYIKGGYQMKYFTWGPTSVAVDFAKGAHIFADNYVTHIWGAYLVQNVDPAATELFIGARKHQLFSPGQRYKDIFAVMSGARIKF</sequence>
<evidence type="ECO:0000313" key="3">
    <source>
        <dbReference type="EMBL" id="ARN84912.1"/>
    </source>
</evidence>
<dbReference type="InterPro" id="IPR023614">
    <property type="entry name" value="Porin_dom_sf"/>
</dbReference>
<accession>A0A1W6N517</accession>
<dbReference type="InterPro" id="IPR033900">
    <property type="entry name" value="Gram_neg_porin_domain"/>
</dbReference>
<protein>
    <recommendedName>
        <fullName evidence="2">Porin domain-containing protein</fullName>
    </recommendedName>
</protein>
<dbReference type="SUPFAM" id="SSF56935">
    <property type="entry name" value="Porins"/>
    <property type="match status" value="1"/>
</dbReference>
<feature type="domain" description="Porin" evidence="2">
    <location>
        <begin position="85"/>
        <end position="370"/>
    </location>
</feature>
<dbReference type="EMBL" id="CP008743">
    <property type="protein sequence ID" value="ARN84912.1"/>
    <property type="molecule type" value="Genomic_DNA"/>
</dbReference>
<dbReference type="AlphaFoldDB" id="A0A1W6N517"/>
<dbReference type="Gene3D" id="2.40.160.10">
    <property type="entry name" value="Porin"/>
    <property type="match status" value="1"/>
</dbReference>
<gene>
    <name evidence="3" type="ORF">GQ61_06005</name>
</gene>
<keyword evidence="4" id="KW-1185">Reference proteome</keyword>
<dbReference type="Pfam" id="PF13609">
    <property type="entry name" value="Porin_4"/>
    <property type="match status" value="1"/>
</dbReference>
<dbReference type="KEGG" id="naf:GQ61_06005"/>
<evidence type="ECO:0000259" key="2">
    <source>
        <dbReference type="Pfam" id="PF13609"/>
    </source>
</evidence>
<proteinExistence type="predicted"/>
<name>A0A1W6N517_9PROT</name>
<feature type="region of interest" description="Disordered" evidence="1">
    <location>
        <begin position="44"/>
        <end position="80"/>
    </location>
</feature>
<dbReference type="RefSeq" id="WP_085784422.1">
    <property type="nucleotide sequence ID" value="NZ_CP008743.1"/>
</dbReference>
<evidence type="ECO:0000313" key="4">
    <source>
        <dbReference type="Proteomes" id="UP000237351"/>
    </source>
</evidence>
<reference evidence="3 4" key="1">
    <citation type="submission" date="2014-06" db="EMBL/GenBank/DDBJ databases">
        <title>The genome of the endonuclear symbiont Nucleicultrix amoebiphila.</title>
        <authorList>
            <person name="Schulz F."/>
            <person name="Horn M."/>
        </authorList>
    </citation>
    <scope>NUCLEOTIDE SEQUENCE [LARGE SCALE GENOMIC DNA]</scope>
    <source>
        <strain evidence="3 4">FS5</strain>
    </source>
</reference>
<evidence type="ECO:0000256" key="1">
    <source>
        <dbReference type="SAM" id="MobiDB-lite"/>
    </source>
</evidence>
<dbReference type="OrthoDB" id="974738at2"/>
<organism evidence="3 4">
    <name type="scientific">Candidatus Nucleicultrix amoebiphila FS5</name>
    <dbReference type="NCBI Taxonomy" id="1414854"/>
    <lineage>
        <taxon>Bacteria</taxon>
        <taxon>Pseudomonadati</taxon>
        <taxon>Pseudomonadota</taxon>
        <taxon>Alphaproteobacteria</taxon>
        <taxon>Holosporales</taxon>
        <taxon>Candidatus Nucleicultricaceae</taxon>
        <taxon>Candidatus Nucleicultrix</taxon>
    </lineage>
</organism>